<keyword evidence="4" id="KW-0812">Transmembrane</keyword>
<name>A0A0R0CA01_9GAMM</name>
<feature type="domain" description="Histidine kinase" evidence="5">
    <location>
        <begin position="412"/>
        <end position="603"/>
    </location>
</feature>
<dbReference type="Gene3D" id="3.30.565.10">
    <property type="entry name" value="Histidine kinase-like ATPase, C-terminal domain"/>
    <property type="match status" value="1"/>
</dbReference>
<keyword evidence="2" id="KW-0418">Kinase</keyword>
<dbReference type="GO" id="GO:0016301">
    <property type="term" value="F:kinase activity"/>
    <property type="evidence" value="ECO:0007669"/>
    <property type="project" value="UniProtKB-KW"/>
</dbReference>
<dbReference type="GO" id="GO:0000160">
    <property type="term" value="P:phosphorelay signal transduction system"/>
    <property type="evidence" value="ECO:0007669"/>
    <property type="project" value="UniProtKB-KW"/>
</dbReference>
<dbReference type="Gene3D" id="2.60.120.260">
    <property type="entry name" value="Galactose-binding domain-like"/>
    <property type="match status" value="1"/>
</dbReference>
<evidence type="ECO:0000259" key="5">
    <source>
        <dbReference type="PROSITE" id="PS50109"/>
    </source>
</evidence>
<evidence type="ECO:0000256" key="2">
    <source>
        <dbReference type="ARBA" id="ARBA00022777"/>
    </source>
</evidence>
<dbReference type="InterPro" id="IPR008979">
    <property type="entry name" value="Galactose-bd-like_sf"/>
</dbReference>
<dbReference type="SMART" id="SM00387">
    <property type="entry name" value="HATPase_c"/>
    <property type="match status" value="1"/>
</dbReference>
<dbReference type="InterPro" id="IPR050482">
    <property type="entry name" value="Sensor_HK_TwoCompSys"/>
</dbReference>
<evidence type="ECO:0000313" key="7">
    <source>
        <dbReference type="Proteomes" id="UP000051863"/>
    </source>
</evidence>
<dbReference type="CDD" id="cd16917">
    <property type="entry name" value="HATPase_UhpB-NarQ-NarX-like"/>
    <property type="match status" value="1"/>
</dbReference>
<dbReference type="PATRIC" id="fig|405446.3.peg.2738"/>
<evidence type="ECO:0000256" key="4">
    <source>
        <dbReference type="SAM" id="Phobius"/>
    </source>
</evidence>
<dbReference type="PANTHER" id="PTHR24421:SF58">
    <property type="entry name" value="SIGNAL TRANSDUCTION HISTIDINE-PROTEIN KINASE_PHOSPHATASE UHPB"/>
    <property type="match status" value="1"/>
</dbReference>
<dbReference type="EMBL" id="LDJJ01000051">
    <property type="protein sequence ID" value="KRG65862.1"/>
    <property type="molecule type" value="Genomic_DNA"/>
</dbReference>
<comment type="caution">
    <text evidence="6">The sequence shown here is derived from an EMBL/GenBank/DDBJ whole genome shotgun (WGS) entry which is preliminary data.</text>
</comment>
<accession>A0A0R0CA01</accession>
<evidence type="ECO:0000313" key="6">
    <source>
        <dbReference type="EMBL" id="KRG65862.1"/>
    </source>
</evidence>
<dbReference type="InterPro" id="IPR036890">
    <property type="entry name" value="HATPase_C_sf"/>
</dbReference>
<dbReference type="PROSITE" id="PS50109">
    <property type="entry name" value="HIS_KIN"/>
    <property type="match status" value="1"/>
</dbReference>
<reference evidence="6 7" key="1">
    <citation type="submission" date="2015-05" db="EMBL/GenBank/DDBJ databases">
        <title>Genome sequencing and analysis of members of genus Stenotrophomonas.</title>
        <authorList>
            <person name="Patil P.P."/>
            <person name="Midha S."/>
            <person name="Patil P.B."/>
        </authorList>
    </citation>
    <scope>NUCLEOTIDE SEQUENCE [LARGE SCALE GENOMIC DNA]</scope>
    <source>
        <strain evidence="6 7">DSM 18941</strain>
    </source>
</reference>
<keyword evidence="4" id="KW-0472">Membrane</keyword>
<gene>
    <name evidence="6" type="ORF">ABB27_14945</name>
</gene>
<keyword evidence="1" id="KW-0808">Transferase</keyword>
<dbReference type="SUPFAM" id="SSF49785">
    <property type="entry name" value="Galactose-binding domain-like"/>
    <property type="match status" value="1"/>
</dbReference>
<feature type="transmembrane region" description="Helical" evidence="4">
    <location>
        <begin position="344"/>
        <end position="363"/>
    </location>
</feature>
<feature type="transmembrane region" description="Helical" evidence="4">
    <location>
        <begin position="197"/>
        <end position="216"/>
    </location>
</feature>
<feature type="transmembrane region" description="Helical" evidence="4">
    <location>
        <begin position="171"/>
        <end position="190"/>
    </location>
</feature>
<organism evidence="6 7">
    <name type="scientific">Stenotrophomonas terrae</name>
    <dbReference type="NCBI Taxonomy" id="405446"/>
    <lineage>
        <taxon>Bacteria</taxon>
        <taxon>Pseudomonadati</taxon>
        <taxon>Pseudomonadota</taxon>
        <taxon>Gammaproteobacteria</taxon>
        <taxon>Lysobacterales</taxon>
        <taxon>Lysobacteraceae</taxon>
        <taxon>Stenotrophomonas</taxon>
    </lineage>
</organism>
<evidence type="ECO:0000256" key="3">
    <source>
        <dbReference type="ARBA" id="ARBA00023012"/>
    </source>
</evidence>
<proteinExistence type="predicted"/>
<sequence>MLLVWACMVPAQAQTPDVLRISQAEAVRADWHSSAAPSQGWVQVPLADQWQTRWPDHDGVVWYRLRWQQGDANQPTGLLLDYTCMAASVYLNGSLIDRDASLVEPLSRSWHVPRYFLLQSPLLRQGENELLVRVSGLAAYQPSLGVVDVGDPQTLQARYRQEVFVRHDLQVLDSAIGLVLAAVIGMFWLLRRKESLYGWYALSAVFGRLYDSNFFASSPWPFSTTDGWQAFIGACYVAGAVAHTIFLLRFCERRWPRLERVLLGIAMLMMVGALLWPHWMGPNRNIYLVPTIAFLYVVSFTFMAYALRSGRRDYQVLALCIILPIAVSLHDLGVYMGWYGGVSYLGSFTSPLMLLGMGFVLAYRFANTMQRVEGFNAELRHEVQQATTQLADTLQQQHALALSHSRAGERLQLVRDLHDGFGGTLVGAIARLEQAPEDMPRQQVIGVLREMRDDLRLVIDSTAREQADLAELLIPLRHRASSLLEAADIQAHWHLHDIQGVELGATRSLDLLRLLQEGLTNVFKHSRAKRVDVYLRRQGDQLQVHIDDDGVGLMQSTDERTAARAGAGLASMRLRARRLGGELQVLPAANGAGTRLALLLSVL</sequence>
<feature type="transmembrane region" description="Helical" evidence="4">
    <location>
        <begin position="286"/>
        <end position="307"/>
    </location>
</feature>
<dbReference type="Proteomes" id="UP000051863">
    <property type="component" value="Unassembled WGS sequence"/>
</dbReference>
<dbReference type="Pfam" id="PF02518">
    <property type="entry name" value="HATPase_c"/>
    <property type="match status" value="1"/>
</dbReference>
<dbReference type="InterPro" id="IPR005467">
    <property type="entry name" value="His_kinase_dom"/>
</dbReference>
<evidence type="ECO:0000256" key="1">
    <source>
        <dbReference type="ARBA" id="ARBA00022679"/>
    </source>
</evidence>
<dbReference type="AlphaFoldDB" id="A0A0R0CA01"/>
<dbReference type="SUPFAM" id="SSF55874">
    <property type="entry name" value="ATPase domain of HSP90 chaperone/DNA topoisomerase II/histidine kinase"/>
    <property type="match status" value="1"/>
</dbReference>
<feature type="transmembrane region" description="Helical" evidence="4">
    <location>
        <begin position="228"/>
        <end position="248"/>
    </location>
</feature>
<dbReference type="PANTHER" id="PTHR24421">
    <property type="entry name" value="NITRATE/NITRITE SENSOR PROTEIN NARX-RELATED"/>
    <property type="match status" value="1"/>
</dbReference>
<keyword evidence="4" id="KW-1133">Transmembrane helix</keyword>
<dbReference type="InterPro" id="IPR003594">
    <property type="entry name" value="HATPase_dom"/>
</dbReference>
<feature type="transmembrane region" description="Helical" evidence="4">
    <location>
        <begin position="316"/>
        <end position="338"/>
    </location>
</feature>
<keyword evidence="3" id="KW-0902">Two-component regulatory system</keyword>
<keyword evidence="7" id="KW-1185">Reference proteome</keyword>
<protein>
    <recommendedName>
        <fullName evidence="5">Histidine kinase domain-containing protein</fullName>
    </recommendedName>
</protein>
<feature type="transmembrane region" description="Helical" evidence="4">
    <location>
        <begin position="260"/>
        <end position="280"/>
    </location>
</feature>